<evidence type="ECO:0000256" key="12">
    <source>
        <dbReference type="ARBA" id="ARBA00049091"/>
    </source>
</evidence>
<feature type="active site" description="Cysteine sulfenic acid (-SOH) intermediate; for peroxidase activity" evidence="13">
    <location>
        <position position="46"/>
    </location>
</feature>
<proteinExistence type="inferred from homology"/>
<dbReference type="EMBL" id="BMZO01000001">
    <property type="protein sequence ID" value="GHC62651.1"/>
    <property type="molecule type" value="Genomic_DNA"/>
</dbReference>
<keyword evidence="5" id="KW-0049">Antioxidant</keyword>
<keyword evidence="16" id="KW-1185">Reference proteome</keyword>
<comment type="subunit">
    <text evidence="2">Monomer.</text>
</comment>
<gene>
    <name evidence="15" type="primary">bcp</name>
    <name evidence="15" type="ORF">GCM10010136_03870</name>
</gene>
<dbReference type="InterPro" id="IPR013766">
    <property type="entry name" value="Thioredoxin_domain"/>
</dbReference>
<keyword evidence="4" id="KW-0575">Peroxidase</keyword>
<evidence type="ECO:0000256" key="11">
    <source>
        <dbReference type="ARBA" id="ARBA00042639"/>
    </source>
</evidence>
<dbReference type="PROSITE" id="PS51352">
    <property type="entry name" value="THIOREDOXIN_2"/>
    <property type="match status" value="1"/>
</dbReference>
<dbReference type="PANTHER" id="PTHR42801">
    <property type="entry name" value="THIOREDOXIN-DEPENDENT PEROXIDE REDUCTASE"/>
    <property type="match status" value="1"/>
</dbReference>
<evidence type="ECO:0000256" key="5">
    <source>
        <dbReference type="ARBA" id="ARBA00022862"/>
    </source>
</evidence>
<dbReference type="InterPro" id="IPR036249">
    <property type="entry name" value="Thioredoxin-like_sf"/>
</dbReference>
<dbReference type="GO" id="GO:0008379">
    <property type="term" value="F:thioredoxin peroxidase activity"/>
    <property type="evidence" value="ECO:0007669"/>
    <property type="project" value="TreeGrafter"/>
</dbReference>
<evidence type="ECO:0000256" key="6">
    <source>
        <dbReference type="ARBA" id="ARBA00023002"/>
    </source>
</evidence>
<comment type="function">
    <text evidence="1">Thiol-specific peroxidase that catalyzes the reduction of hydrogen peroxide and organic hydroperoxides to water and alcohols, respectively. Plays a role in cell protection against oxidative stress by detoxifying peroxides and as sensor of hydrogen peroxide-mediated signaling events.</text>
</comment>
<evidence type="ECO:0000259" key="14">
    <source>
        <dbReference type="PROSITE" id="PS51352"/>
    </source>
</evidence>
<sequence length="155" mass="17271">MTQLEEGRKAPDFSIKLTDRRAATLGSFAGKPLVIFFYPKDNTQGCTLEANEFSALLPEFERAGIQVIGVSPDDLSSHEKFCRKHDLKITLGSDPEHAMLEAYGVWKEKSMYGRTYMGVERTTLLLDKDGTIIRLWPKVKAAGHAADVLEAARIL</sequence>
<keyword evidence="8" id="KW-0676">Redox-active center</keyword>
<evidence type="ECO:0000256" key="7">
    <source>
        <dbReference type="ARBA" id="ARBA00023157"/>
    </source>
</evidence>
<evidence type="ECO:0000256" key="3">
    <source>
        <dbReference type="ARBA" id="ARBA00013017"/>
    </source>
</evidence>
<evidence type="ECO:0000256" key="1">
    <source>
        <dbReference type="ARBA" id="ARBA00003330"/>
    </source>
</evidence>
<dbReference type="AlphaFoldDB" id="A0A8J3GFG7"/>
<evidence type="ECO:0000256" key="13">
    <source>
        <dbReference type="PIRSR" id="PIRSR000239-1"/>
    </source>
</evidence>
<evidence type="ECO:0000313" key="15">
    <source>
        <dbReference type="EMBL" id="GHC62651.1"/>
    </source>
</evidence>
<evidence type="ECO:0000256" key="8">
    <source>
        <dbReference type="ARBA" id="ARBA00023284"/>
    </source>
</evidence>
<dbReference type="CDD" id="cd03017">
    <property type="entry name" value="PRX_BCP"/>
    <property type="match status" value="1"/>
</dbReference>
<dbReference type="InterPro" id="IPR050924">
    <property type="entry name" value="Peroxiredoxin_BCP/PrxQ"/>
</dbReference>
<dbReference type="EC" id="1.11.1.24" evidence="3"/>
<dbReference type="GO" id="GO:0005737">
    <property type="term" value="C:cytoplasm"/>
    <property type="evidence" value="ECO:0007669"/>
    <property type="project" value="TreeGrafter"/>
</dbReference>
<dbReference type="Gene3D" id="3.40.30.10">
    <property type="entry name" value="Glutaredoxin"/>
    <property type="match status" value="1"/>
</dbReference>
<dbReference type="GO" id="GO:0045454">
    <property type="term" value="P:cell redox homeostasis"/>
    <property type="evidence" value="ECO:0007669"/>
    <property type="project" value="TreeGrafter"/>
</dbReference>
<name>A0A8J3GFG7_9HYPH</name>
<keyword evidence="6" id="KW-0560">Oxidoreductase</keyword>
<dbReference type="PIRSF" id="PIRSF000239">
    <property type="entry name" value="AHPC"/>
    <property type="match status" value="1"/>
</dbReference>
<dbReference type="FunFam" id="3.40.30.10:FF:000007">
    <property type="entry name" value="Thioredoxin-dependent thiol peroxidase"/>
    <property type="match status" value="1"/>
</dbReference>
<evidence type="ECO:0000313" key="16">
    <source>
        <dbReference type="Proteomes" id="UP000641137"/>
    </source>
</evidence>
<reference evidence="15" key="1">
    <citation type="journal article" date="2014" name="Int. J. Syst. Evol. Microbiol.">
        <title>Complete genome sequence of Corynebacterium casei LMG S-19264T (=DSM 44701T), isolated from a smear-ripened cheese.</title>
        <authorList>
            <consortium name="US DOE Joint Genome Institute (JGI-PGF)"/>
            <person name="Walter F."/>
            <person name="Albersmeier A."/>
            <person name="Kalinowski J."/>
            <person name="Ruckert C."/>
        </authorList>
    </citation>
    <scope>NUCLEOTIDE SEQUENCE</scope>
    <source>
        <strain evidence="15">KCTC 42097</strain>
    </source>
</reference>
<comment type="catalytic activity">
    <reaction evidence="12">
        <text>a hydroperoxide + [thioredoxin]-dithiol = an alcohol + [thioredoxin]-disulfide + H2O</text>
        <dbReference type="Rhea" id="RHEA:62620"/>
        <dbReference type="Rhea" id="RHEA-COMP:10698"/>
        <dbReference type="Rhea" id="RHEA-COMP:10700"/>
        <dbReference type="ChEBI" id="CHEBI:15377"/>
        <dbReference type="ChEBI" id="CHEBI:29950"/>
        <dbReference type="ChEBI" id="CHEBI:30879"/>
        <dbReference type="ChEBI" id="CHEBI:35924"/>
        <dbReference type="ChEBI" id="CHEBI:50058"/>
        <dbReference type="EC" id="1.11.1.24"/>
    </reaction>
</comment>
<dbReference type="Proteomes" id="UP000641137">
    <property type="component" value="Unassembled WGS sequence"/>
</dbReference>
<evidence type="ECO:0000256" key="10">
    <source>
        <dbReference type="ARBA" id="ARBA00038489"/>
    </source>
</evidence>
<dbReference type="GO" id="GO:0034599">
    <property type="term" value="P:cellular response to oxidative stress"/>
    <property type="evidence" value="ECO:0007669"/>
    <property type="project" value="TreeGrafter"/>
</dbReference>
<comment type="caution">
    <text evidence="15">The sequence shown here is derived from an EMBL/GenBank/DDBJ whole genome shotgun (WGS) entry which is preliminary data.</text>
</comment>
<comment type="similarity">
    <text evidence="10">Belongs to the peroxiredoxin family. BCP/PrxQ subfamily.</text>
</comment>
<evidence type="ECO:0000256" key="2">
    <source>
        <dbReference type="ARBA" id="ARBA00011245"/>
    </source>
</evidence>
<organism evidence="15 16">
    <name type="scientific">Limoniibacter endophyticus</name>
    <dbReference type="NCBI Taxonomy" id="1565040"/>
    <lineage>
        <taxon>Bacteria</taxon>
        <taxon>Pseudomonadati</taxon>
        <taxon>Pseudomonadota</taxon>
        <taxon>Alphaproteobacteria</taxon>
        <taxon>Hyphomicrobiales</taxon>
        <taxon>Bartonellaceae</taxon>
        <taxon>Limoniibacter</taxon>
    </lineage>
</organism>
<feature type="domain" description="Thioredoxin" evidence="14">
    <location>
        <begin position="4"/>
        <end position="155"/>
    </location>
</feature>
<dbReference type="InterPro" id="IPR000866">
    <property type="entry name" value="AhpC/TSA"/>
</dbReference>
<keyword evidence="7" id="KW-1015">Disulfide bond</keyword>
<dbReference type="PANTHER" id="PTHR42801:SF4">
    <property type="entry name" value="AHPC_TSA FAMILY PROTEIN"/>
    <property type="match status" value="1"/>
</dbReference>
<reference evidence="15" key="2">
    <citation type="submission" date="2020-09" db="EMBL/GenBank/DDBJ databases">
        <authorList>
            <person name="Sun Q."/>
            <person name="Kim S."/>
        </authorList>
    </citation>
    <scope>NUCLEOTIDE SEQUENCE</scope>
    <source>
        <strain evidence="15">KCTC 42097</strain>
    </source>
</reference>
<dbReference type="Pfam" id="PF00578">
    <property type="entry name" value="AhpC-TSA"/>
    <property type="match status" value="1"/>
</dbReference>
<dbReference type="InterPro" id="IPR024706">
    <property type="entry name" value="Peroxiredoxin_AhpC-typ"/>
</dbReference>
<evidence type="ECO:0000256" key="4">
    <source>
        <dbReference type="ARBA" id="ARBA00022559"/>
    </source>
</evidence>
<protein>
    <recommendedName>
        <fullName evidence="3">thioredoxin-dependent peroxiredoxin</fullName>
        <ecNumber evidence="3">1.11.1.24</ecNumber>
    </recommendedName>
    <alternativeName>
        <fullName evidence="9">Thioredoxin peroxidase</fullName>
    </alternativeName>
    <alternativeName>
        <fullName evidence="11">Thioredoxin-dependent peroxiredoxin Bcp</fullName>
    </alternativeName>
</protein>
<dbReference type="SUPFAM" id="SSF52833">
    <property type="entry name" value="Thioredoxin-like"/>
    <property type="match status" value="1"/>
</dbReference>
<dbReference type="RefSeq" id="WP_189487308.1">
    <property type="nucleotide sequence ID" value="NZ_BMZO01000001.1"/>
</dbReference>
<accession>A0A8J3GFG7</accession>
<evidence type="ECO:0000256" key="9">
    <source>
        <dbReference type="ARBA" id="ARBA00032824"/>
    </source>
</evidence>